<keyword evidence="8" id="KW-1185">Reference proteome</keyword>
<feature type="transmembrane region" description="Helical" evidence="6">
    <location>
        <begin position="425"/>
        <end position="444"/>
    </location>
</feature>
<evidence type="ECO:0000313" key="8">
    <source>
        <dbReference type="Proteomes" id="UP001141327"/>
    </source>
</evidence>
<evidence type="ECO:0000256" key="2">
    <source>
        <dbReference type="ARBA" id="ARBA00022692"/>
    </source>
</evidence>
<dbReference type="EMBL" id="JAPMOS010000003">
    <property type="protein sequence ID" value="KAJ4462470.1"/>
    <property type="molecule type" value="Genomic_DNA"/>
</dbReference>
<evidence type="ECO:0000256" key="4">
    <source>
        <dbReference type="ARBA" id="ARBA00023136"/>
    </source>
</evidence>
<evidence type="ECO:0000256" key="3">
    <source>
        <dbReference type="ARBA" id="ARBA00022989"/>
    </source>
</evidence>
<comment type="subcellular location">
    <subcellularLocation>
        <location evidence="1">Membrane</location>
        <topology evidence="1">Multi-pass membrane protein</topology>
    </subcellularLocation>
</comment>
<sequence>MTSPADTLVDIIPAAPTSACESVICAMSPLSSPSNSPLLCASSPPTLDTEYLEPFSAVPTVFADISSGTRQYKSPPTPAPISEVKLVWNVVILGLAFCLLFLSYSACSNLTTVFFPQTGGYALALVSATIALTCPFSVVVMKRVGIRATFFLAALLISAYVLLMLFSVRSGPGPTGDSMLFTSSVLAGLALSVLWAGQTSWLDRCSSTPARRKVMSSIFYGIFYWNGILGSLLSGILFSTGGDQQLVLMCMFGLALVSAVLMLFLRQVKSSRKFALADVMAEEQPGRAPTFSVKEVFQNLWMNCRRPQSWALVGVFIYYGAVGSSLQGKFPTLIPDPILISYVFAGNGLASVIGAAIFGRLSRAAGVRLAVGSSSVVLGCACATYFTGSPAWFAVTLVLFGLSSAGWDVMIFWLTVGLAQTETRYLYMFCRLFLNTAFVAMSAGTRLLSFPVYMVALPQLLVLAALSLWWVDKRWLPFAEPPAPAAIAAAAADPPGAAAVPPQQPSGVGKCDRAAQSPGQPPVGSGKQKLAEAAV</sequence>
<accession>A0ABQ8UY18</accession>
<keyword evidence="2 6" id="KW-0812">Transmembrane</keyword>
<feature type="transmembrane region" description="Helical" evidence="6">
    <location>
        <begin position="218"/>
        <end position="240"/>
    </location>
</feature>
<evidence type="ECO:0000313" key="7">
    <source>
        <dbReference type="EMBL" id="KAJ4462470.1"/>
    </source>
</evidence>
<feature type="transmembrane region" description="Helical" evidence="6">
    <location>
        <begin position="246"/>
        <end position="265"/>
    </location>
</feature>
<comment type="caution">
    <text evidence="7">The sequence shown here is derived from an EMBL/GenBank/DDBJ whole genome shotgun (WGS) entry which is preliminary data.</text>
</comment>
<feature type="transmembrane region" description="Helical" evidence="6">
    <location>
        <begin position="365"/>
        <end position="386"/>
    </location>
</feature>
<protein>
    <submittedName>
        <fullName evidence="7">Uncharacterized protein</fullName>
    </submittedName>
</protein>
<proteinExistence type="predicted"/>
<dbReference type="Proteomes" id="UP001141327">
    <property type="component" value="Unassembled WGS sequence"/>
</dbReference>
<feature type="transmembrane region" description="Helical" evidence="6">
    <location>
        <begin position="148"/>
        <end position="166"/>
    </location>
</feature>
<feature type="transmembrane region" description="Helical" evidence="6">
    <location>
        <begin position="309"/>
        <end position="326"/>
    </location>
</feature>
<feature type="transmembrane region" description="Helical" evidence="6">
    <location>
        <begin position="178"/>
        <end position="197"/>
    </location>
</feature>
<feature type="transmembrane region" description="Helical" evidence="6">
    <location>
        <begin position="86"/>
        <end position="106"/>
    </location>
</feature>
<dbReference type="SUPFAM" id="SSF103473">
    <property type="entry name" value="MFS general substrate transporter"/>
    <property type="match status" value="1"/>
</dbReference>
<reference evidence="7" key="1">
    <citation type="journal article" date="2022" name="bioRxiv">
        <title>Genomics of Preaxostyla Flagellates Illuminates Evolutionary Transitions and the Path Towards Mitochondrial Loss.</title>
        <authorList>
            <person name="Novak L.V.F."/>
            <person name="Treitli S.C."/>
            <person name="Pyrih J."/>
            <person name="Halakuc P."/>
            <person name="Pipaliya S.V."/>
            <person name="Vacek V."/>
            <person name="Brzon O."/>
            <person name="Soukal P."/>
            <person name="Eme L."/>
            <person name="Dacks J.B."/>
            <person name="Karnkowska A."/>
            <person name="Elias M."/>
            <person name="Hampl V."/>
        </authorList>
    </citation>
    <scope>NUCLEOTIDE SEQUENCE</scope>
    <source>
        <strain evidence="7">RCP-MX</strain>
    </source>
</reference>
<feature type="transmembrane region" description="Helical" evidence="6">
    <location>
        <begin position="392"/>
        <end position="413"/>
    </location>
</feature>
<organism evidence="7 8">
    <name type="scientific">Paratrimastix pyriformis</name>
    <dbReference type="NCBI Taxonomy" id="342808"/>
    <lineage>
        <taxon>Eukaryota</taxon>
        <taxon>Metamonada</taxon>
        <taxon>Preaxostyla</taxon>
        <taxon>Paratrimastigidae</taxon>
        <taxon>Paratrimastix</taxon>
    </lineage>
</organism>
<feature type="region of interest" description="Disordered" evidence="5">
    <location>
        <begin position="495"/>
        <end position="535"/>
    </location>
</feature>
<feature type="transmembrane region" description="Helical" evidence="6">
    <location>
        <begin position="338"/>
        <end position="358"/>
    </location>
</feature>
<dbReference type="InterPro" id="IPR036259">
    <property type="entry name" value="MFS_trans_sf"/>
</dbReference>
<keyword evidence="4 6" id="KW-0472">Membrane</keyword>
<dbReference type="Gene3D" id="1.20.1250.20">
    <property type="entry name" value="MFS general substrate transporter like domains"/>
    <property type="match status" value="1"/>
</dbReference>
<name>A0ABQ8UY18_9EUKA</name>
<evidence type="ECO:0000256" key="5">
    <source>
        <dbReference type="SAM" id="MobiDB-lite"/>
    </source>
</evidence>
<dbReference type="InterPro" id="IPR051617">
    <property type="entry name" value="UNC-93-like_regulator"/>
</dbReference>
<dbReference type="Pfam" id="PF07690">
    <property type="entry name" value="MFS_1"/>
    <property type="match status" value="1"/>
</dbReference>
<feature type="transmembrane region" description="Helical" evidence="6">
    <location>
        <begin position="450"/>
        <end position="471"/>
    </location>
</feature>
<feature type="transmembrane region" description="Helical" evidence="6">
    <location>
        <begin position="118"/>
        <end position="141"/>
    </location>
</feature>
<dbReference type="InterPro" id="IPR011701">
    <property type="entry name" value="MFS"/>
</dbReference>
<dbReference type="PANTHER" id="PTHR23294:SF0">
    <property type="entry name" value="UNC93-LIKE PROTEIN MFSD11"/>
    <property type="match status" value="1"/>
</dbReference>
<dbReference type="PANTHER" id="PTHR23294">
    <property type="entry name" value="ET TRANSLATION PRODUCT-RELATED"/>
    <property type="match status" value="1"/>
</dbReference>
<keyword evidence="3 6" id="KW-1133">Transmembrane helix</keyword>
<evidence type="ECO:0000256" key="6">
    <source>
        <dbReference type="SAM" id="Phobius"/>
    </source>
</evidence>
<evidence type="ECO:0000256" key="1">
    <source>
        <dbReference type="ARBA" id="ARBA00004141"/>
    </source>
</evidence>
<gene>
    <name evidence="7" type="ORF">PAPYR_1113</name>
</gene>